<keyword evidence="3" id="KW-1003">Cell membrane</keyword>
<protein>
    <submittedName>
        <fullName evidence="9">Type VII secretion protein EssA</fullName>
    </submittedName>
</protein>
<evidence type="ECO:0000256" key="2">
    <source>
        <dbReference type="ARBA" id="ARBA00008570"/>
    </source>
</evidence>
<comment type="similarity">
    <text evidence="2">Belongs to the EssA family.</text>
</comment>
<comment type="subcellular location">
    <subcellularLocation>
        <location evidence="1">Cell membrane</location>
        <topology evidence="1">Single-pass membrane protein</topology>
    </subcellularLocation>
</comment>
<evidence type="ECO:0000256" key="6">
    <source>
        <dbReference type="ARBA" id="ARBA00023136"/>
    </source>
</evidence>
<evidence type="ECO:0000256" key="8">
    <source>
        <dbReference type="SAM" id="Phobius"/>
    </source>
</evidence>
<keyword evidence="4 8" id="KW-0812">Transmembrane</keyword>
<evidence type="ECO:0000313" key="9">
    <source>
        <dbReference type="EMBL" id="MFC4620318.1"/>
    </source>
</evidence>
<evidence type="ECO:0000256" key="1">
    <source>
        <dbReference type="ARBA" id="ARBA00004162"/>
    </source>
</evidence>
<dbReference type="InterPro" id="IPR034026">
    <property type="entry name" value="EssA"/>
</dbReference>
<dbReference type="RefSeq" id="WP_376847428.1">
    <property type="nucleotide sequence ID" value="NZ_JBHSFW010000019.1"/>
</dbReference>
<evidence type="ECO:0000313" key="10">
    <source>
        <dbReference type="Proteomes" id="UP001596022"/>
    </source>
</evidence>
<feature type="region of interest" description="Disordered" evidence="7">
    <location>
        <begin position="1"/>
        <end position="20"/>
    </location>
</feature>
<proteinExistence type="inferred from homology"/>
<dbReference type="Pfam" id="PF10661">
    <property type="entry name" value="EssA"/>
    <property type="match status" value="1"/>
</dbReference>
<gene>
    <name evidence="9" type="primary">essA</name>
    <name evidence="9" type="ORF">ACFO4N_16570</name>
</gene>
<reference evidence="10" key="1">
    <citation type="journal article" date="2019" name="Int. J. Syst. Evol. Microbiol.">
        <title>The Global Catalogue of Microorganisms (GCM) 10K type strain sequencing project: providing services to taxonomists for standard genome sequencing and annotation.</title>
        <authorList>
            <consortium name="The Broad Institute Genomics Platform"/>
            <consortium name="The Broad Institute Genome Sequencing Center for Infectious Disease"/>
            <person name="Wu L."/>
            <person name="Ma J."/>
        </authorList>
    </citation>
    <scope>NUCLEOTIDE SEQUENCE [LARGE SCALE GENOMIC DNA]</scope>
    <source>
        <strain evidence="10">CGMCC 1.16306</strain>
    </source>
</reference>
<name>A0ABV9GPY8_9BACL</name>
<evidence type="ECO:0000256" key="7">
    <source>
        <dbReference type="SAM" id="MobiDB-lite"/>
    </source>
</evidence>
<comment type="caution">
    <text evidence="9">The sequence shown here is derived from an EMBL/GenBank/DDBJ whole genome shotgun (WGS) entry which is preliminary data.</text>
</comment>
<evidence type="ECO:0000256" key="4">
    <source>
        <dbReference type="ARBA" id="ARBA00022692"/>
    </source>
</evidence>
<keyword evidence="6 8" id="KW-0472">Membrane</keyword>
<dbReference type="EMBL" id="JBHSFW010000019">
    <property type="protein sequence ID" value="MFC4620318.1"/>
    <property type="molecule type" value="Genomic_DNA"/>
</dbReference>
<evidence type="ECO:0000256" key="3">
    <source>
        <dbReference type="ARBA" id="ARBA00022475"/>
    </source>
</evidence>
<feature type="transmembrane region" description="Helical" evidence="8">
    <location>
        <begin position="23"/>
        <end position="41"/>
    </location>
</feature>
<feature type="compositionally biased region" description="Basic and acidic residues" evidence="7">
    <location>
        <begin position="10"/>
        <end position="20"/>
    </location>
</feature>
<organism evidence="9 10">
    <name type="scientific">Camelliibacillus cellulosilyticus</name>
    <dbReference type="NCBI Taxonomy" id="2174486"/>
    <lineage>
        <taxon>Bacteria</taxon>
        <taxon>Bacillati</taxon>
        <taxon>Bacillota</taxon>
        <taxon>Bacilli</taxon>
        <taxon>Bacillales</taxon>
        <taxon>Sporolactobacillaceae</taxon>
        <taxon>Camelliibacillus</taxon>
    </lineage>
</organism>
<sequence length="186" mass="20331">MKIQSKKIRTGAERKGKTEKQRLLRAGTTVVVLAVALFLSLPSLRAFADDPKDNGKLKWKLDRISEYGKNDNQKAGETELEKVFPDLFSAQTKEKIETKQKQDHASLEELGKNVLSMNHEQDTVLKNTMASLFTQDYTAPVISGDESSSGGGSGAHPTVIAALATIGSAVVGGLFMAMRWFFNEGK</sequence>
<dbReference type="Proteomes" id="UP001596022">
    <property type="component" value="Unassembled WGS sequence"/>
</dbReference>
<accession>A0ABV9GPY8</accession>
<dbReference type="NCBIfam" id="TIGR03927">
    <property type="entry name" value="T7SS_EssA_Firm"/>
    <property type="match status" value="1"/>
</dbReference>
<keyword evidence="5 8" id="KW-1133">Transmembrane helix</keyword>
<evidence type="ECO:0000256" key="5">
    <source>
        <dbReference type="ARBA" id="ARBA00022989"/>
    </source>
</evidence>
<keyword evidence="10" id="KW-1185">Reference proteome</keyword>
<feature type="transmembrane region" description="Helical" evidence="8">
    <location>
        <begin position="159"/>
        <end position="182"/>
    </location>
</feature>
<dbReference type="InterPro" id="IPR018920">
    <property type="entry name" value="EssA/YueC"/>
</dbReference>